<keyword evidence="1" id="KW-0479">Metal-binding</keyword>
<dbReference type="RefSeq" id="WP_116682629.1">
    <property type="nucleotide sequence ID" value="NZ_QURL01000003.1"/>
</dbReference>
<reference evidence="2 3" key="1">
    <citation type="submission" date="2018-08" db="EMBL/GenBank/DDBJ databases">
        <title>Fulvimarina sp. 85, whole genome shotgun sequence.</title>
        <authorList>
            <person name="Tuo L."/>
        </authorList>
    </citation>
    <scope>NUCLEOTIDE SEQUENCE [LARGE SCALE GENOMIC DNA]</scope>
    <source>
        <strain evidence="2 3">85</strain>
    </source>
</reference>
<dbReference type="GO" id="GO:0046872">
    <property type="term" value="F:metal ion binding"/>
    <property type="evidence" value="ECO:0007669"/>
    <property type="project" value="UniProtKB-KW"/>
</dbReference>
<evidence type="ECO:0000313" key="2">
    <source>
        <dbReference type="EMBL" id="RFC64213.1"/>
    </source>
</evidence>
<feature type="binding site" evidence="1">
    <location>
        <position position="32"/>
    </location>
    <ligand>
        <name>Zn(2+)</name>
        <dbReference type="ChEBI" id="CHEBI:29105"/>
    </ligand>
</feature>
<dbReference type="GO" id="GO:0008725">
    <property type="term" value="F:DNA-3-methyladenine glycosylase activity"/>
    <property type="evidence" value="ECO:0007669"/>
    <property type="project" value="InterPro"/>
</dbReference>
<dbReference type="Pfam" id="PF03352">
    <property type="entry name" value="Adenine_glyco"/>
    <property type="match status" value="1"/>
</dbReference>
<dbReference type="Proteomes" id="UP000264310">
    <property type="component" value="Unassembled WGS sequence"/>
</dbReference>
<dbReference type="InterPro" id="IPR005019">
    <property type="entry name" value="Adenine_glyco"/>
</dbReference>
<proteinExistence type="predicted"/>
<dbReference type="PANTHER" id="PTHR30037:SF4">
    <property type="entry name" value="DNA-3-METHYLADENINE GLYCOSYLASE I"/>
    <property type="match status" value="1"/>
</dbReference>
<dbReference type="OrthoDB" id="9807664at2"/>
<dbReference type="InterPro" id="IPR052891">
    <property type="entry name" value="DNA-3mA_glycosylase"/>
</dbReference>
<name>A0A371X4S2_9HYPH</name>
<feature type="binding site" evidence="1">
    <location>
        <position position="19"/>
    </location>
    <ligand>
        <name>Zn(2+)</name>
        <dbReference type="ChEBI" id="CHEBI:29105"/>
    </ligand>
</feature>
<feature type="binding site" evidence="1">
    <location>
        <position position="192"/>
    </location>
    <ligand>
        <name>Zn(2+)</name>
        <dbReference type="ChEBI" id="CHEBI:29105"/>
    </ligand>
</feature>
<evidence type="ECO:0000256" key="1">
    <source>
        <dbReference type="PIRSR" id="PIRSR605019-1"/>
    </source>
</evidence>
<dbReference type="InterPro" id="IPR011257">
    <property type="entry name" value="DNA_glycosylase"/>
</dbReference>
<protein>
    <submittedName>
        <fullName evidence="2">DNA-3-methyladenine glycosylase I</fullName>
    </submittedName>
</protein>
<dbReference type="SUPFAM" id="SSF48150">
    <property type="entry name" value="DNA-glycosylase"/>
    <property type="match status" value="1"/>
</dbReference>
<feature type="binding site" evidence="1">
    <location>
        <position position="196"/>
    </location>
    <ligand>
        <name>Zn(2+)</name>
        <dbReference type="ChEBI" id="CHEBI:29105"/>
    </ligand>
</feature>
<gene>
    <name evidence="2" type="ORF">DYI37_07665</name>
</gene>
<organism evidence="2 3">
    <name type="scientific">Fulvimarina endophytica</name>
    <dbReference type="NCBI Taxonomy" id="2293836"/>
    <lineage>
        <taxon>Bacteria</taxon>
        <taxon>Pseudomonadati</taxon>
        <taxon>Pseudomonadota</taxon>
        <taxon>Alphaproteobacteria</taxon>
        <taxon>Hyphomicrobiales</taxon>
        <taxon>Aurantimonadaceae</taxon>
        <taxon>Fulvimarina</taxon>
    </lineage>
</organism>
<keyword evidence="1" id="KW-0862">Zinc</keyword>
<sequence length="216" mass="24424">MDEGEETGLIEGADGRMRCRWVGTDPLYQHYHDTEWGRPVADDRRLFEKLCLEGFQAGLSWITILKKREAFRELFHGFEIERVAAMGREDVERLVADARIIRHRGKIEAAIGNGAAALRLIEREGSLAAFLWGFEPPAEERPSVMTLRWLGENPVTPASTRLSRALRREGFRFVGPTTCYAFMQSMGFVNDHVPGCHARGECESDRARFGRPDASA</sequence>
<comment type="caution">
    <text evidence="2">The sequence shown here is derived from an EMBL/GenBank/DDBJ whole genome shotgun (WGS) entry which is preliminary data.</text>
</comment>
<dbReference type="AlphaFoldDB" id="A0A371X4S2"/>
<evidence type="ECO:0000313" key="3">
    <source>
        <dbReference type="Proteomes" id="UP000264310"/>
    </source>
</evidence>
<accession>A0A371X4S2</accession>
<dbReference type="Gene3D" id="1.10.340.30">
    <property type="entry name" value="Hypothetical protein, domain 2"/>
    <property type="match status" value="1"/>
</dbReference>
<dbReference type="EMBL" id="QURL01000003">
    <property type="protein sequence ID" value="RFC64213.1"/>
    <property type="molecule type" value="Genomic_DNA"/>
</dbReference>
<dbReference type="GO" id="GO:0006284">
    <property type="term" value="P:base-excision repair"/>
    <property type="evidence" value="ECO:0007669"/>
    <property type="project" value="InterPro"/>
</dbReference>
<keyword evidence="3" id="KW-1185">Reference proteome</keyword>
<dbReference type="PANTHER" id="PTHR30037">
    <property type="entry name" value="DNA-3-METHYLADENINE GLYCOSYLASE 1"/>
    <property type="match status" value="1"/>
</dbReference>